<reference evidence="2" key="1">
    <citation type="journal article" date="2019" name="Int. J. Syst. Evol. Microbiol.">
        <title>The Global Catalogue of Microorganisms (GCM) 10K type strain sequencing project: providing services to taxonomists for standard genome sequencing and annotation.</title>
        <authorList>
            <consortium name="The Broad Institute Genomics Platform"/>
            <consortium name="The Broad Institute Genome Sequencing Center for Infectious Disease"/>
            <person name="Wu L."/>
            <person name="Ma J."/>
        </authorList>
    </citation>
    <scope>NUCLEOTIDE SEQUENCE [LARGE SCALE GENOMIC DNA]</scope>
    <source>
        <strain evidence="2">CGMCC 1.6964</strain>
    </source>
</reference>
<accession>A0ABQ2L6C8</accession>
<name>A0ABQ2L6C8_9BACL</name>
<keyword evidence="2" id="KW-1185">Reference proteome</keyword>
<proteinExistence type="predicted"/>
<sequence length="59" mass="6606">MKDQGGKIGIFKKLASAESVFKCRGEIGSSYKDNTLLRELPFRFPVMFGCEMEIPMCGL</sequence>
<comment type="caution">
    <text evidence="1">The sequence shown here is derived from an EMBL/GenBank/DDBJ whole genome shotgun (WGS) entry which is preliminary data.</text>
</comment>
<dbReference type="EMBL" id="BMLN01000009">
    <property type="protein sequence ID" value="GGO05039.1"/>
    <property type="molecule type" value="Genomic_DNA"/>
</dbReference>
<protein>
    <submittedName>
        <fullName evidence="1">Uncharacterized protein</fullName>
    </submittedName>
</protein>
<evidence type="ECO:0000313" key="2">
    <source>
        <dbReference type="Proteomes" id="UP000606653"/>
    </source>
</evidence>
<evidence type="ECO:0000313" key="1">
    <source>
        <dbReference type="EMBL" id="GGO05039.1"/>
    </source>
</evidence>
<gene>
    <name evidence="1" type="ORF">GCM10010969_30980</name>
</gene>
<organism evidence="1 2">
    <name type="scientific">Saccharibacillus kuerlensis</name>
    <dbReference type="NCBI Taxonomy" id="459527"/>
    <lineage>
        <taxon>Bacteria</taxon>
        <taxon>Bacillati</taxon>
        <taxon>Bacillota</taxon>
        <taxon>Bacilli</taxon>
        <taxon>Bacillales</taxon>
        <taxon>Paenibacillaceae</taxon>
        <taxon>Saccharibacillus</taxon>
    </lineage>
</organism>
<dbReference type="Proteomes" id="UP000606653">
    <property type="component" value="Unassembled WGS sequence"/>
</dbReference>